<protein>
    <recommendedName>
        <fullName evidence="9">ADP-sugar pyrophosphatase</fullName>
        <ecNumber evidence="8">2.7.7.96</ecNumber>
        <ecNumber evidence="1">3.6.1.13</ecNumber>
        <ecNumber evidence="7">3.6.1.58</ecNumber>
    </recommendedName>
    <alternativeName>
        <fullName evidence="12">8-oxo-dGDP phosphatase</fullName>
    </alternativeName>
    <alternativeName>
        <fullName evidence="10">Nuclear ATP-synthesis protein NUDIX5</fullName>
    </alternativeName>
    <alternativeName>
        <fullName evidence="11">Nucleoside diphosphate-linked moiety X motif 5</fullName>
    </alternativeName>
</protein>
<dbReference type="Pfam" id="PF00293">
    <property type="entry name" value="NUDIX"/>
    <property type="match status" value="1"/>
</dbReference>
<dbReference type="OrthoDB" id="10249920at2759"/>
<evidence type="ECO:0000256" key="11">
    <source>
        <dbReference type="ARBA" id="ARBA00079597"/>
    </source>
</evidence>
<comment type="catalytic activity">
    <reaction evidence="3">
        <text>ADP-D-ribose + H2O = D-ribose 5-phosphate + AMP + 2 H(+)</text>
        <dbReference type="Rhea" id="RHEA:10412"/>
        <dbReference type="ChEBI" id="CHEBI:15377"/>
        <dbReference type="ChEBI" id="CHEBI:15378"/>
        <dbReference type="ChEBI" id="CHEBI:57967"/>
        <dbReference type="ChEBI" id="CHEBI:78346"/>
        <dbReference type="ChEBI" id="CHEBI:456215"/>
        <dbReference type="EC" id="3.6.1.13"/>
    </reaction>
</comment>
<evidence type="ECO:0000256" key="1">
    <source>
        <dbReference type="ARBA" id="ARBA00012453"/>
    </source>
</evidence>
<dbReference type="EC" id="2.7.7.96" evidence="8"/>
<dbReference type="GO" id="GO:0006753">
    <property type="term" value="P:nucleoside phosphate metabolic process"/>
    <property type="evidence" value="ECO:0007669"/>
    <property type="project" value="TreeGrafter"/>
</dbReference>
<evidence type="ECO:0000256" key="6">
    <source>
        <dbReference type="ARBA" id="ARBA00065630"/>
    </source>
</evidence>
<feature type="domain" description="Nudix hydrolase" evidence="13">
    <location>
        <begin position="54"/>
        <end position="193"/>
    </location>
</feature>
<evidence type="ECO:0000256" key="5">
    <source>
        <dbReference type="ARBA" id="ARBA00051819"/>
    </source>
</evidence>
<evidence type="ECO:0000259" key="13">
    <source>
        <dbReference type="PROSITE" id="PS51462"/>
    </source>
</evidence>
<dbReference type="AlphaFoldDB" id="A0A812EP20"/>
<dbReference type="Proteomes" id="UP000597762">
    <property type="component" value="Unassembled WGS sequence"/>
</dbReference>
<dbReference type="GO" id="GO:0019693">
    <property type="term" value="P:ribose phosphate metabolic process"/>
    <property type="evidence" value="ECO:0007669"/>
    <property type="project" value="TreeGrafter"/>
</dbReference>
<dbReference type="SUPFAM" id="SSF55811">
    <property type="entry name" value="Nudix"/>
    <property type="match status" value="1"/>
</dbReference>
<proteinExistence type="predicted"/>
<keyword evidence="15" id="KW-1185">Reference proteome</keyword>
<comment type="subunit">
    <text evidence="6">Homodimer. Interacts with PARG.</text>
</comment>
<evidence type="ECO:0000256" key="8">
    <source>
        <dbReference type="ARBA" id="ARBA00066488"/>
    </source>
</evidence>
<comment type="catalytic activity">
    <reaction evidence="4">
        <text>D-ribose 5-phosphate + ATP + H(+) = ADP-D-ribose + diphosphate</text>
        <dbReference type="Rhea" id="RHEA:50248"/>
        <dbReference type="ChEBI" id="CHEBI:15378"/>
        <dbReference type="ChEBI" id="CHEBI:30616"/>
        <dbReference type="ChEBI" id="CHEBI:33019"/>
        <dbReference type="ChEBI" id="CHEBI:57967"/>
        <dbReference type="ChEBI" id="CHEBI:78346"/>
        <dbReference type="EC" id="2.7.7.96"/>
    </reaction>
</comment>
<dbReference type="GO" id="GO:0047631">
    <property type="term" value="F:ADP-ribose diphosphatase activity"/>
    <property type="evidence" value="ECO:0007669"/>
    <property type="project" value="UniProtKB-EC"/>
</dbReference>
<dbReference type="EMBL" id="CAHIKZ030005538">
    <property type="protein sequence ID" value="CAE1328768.1"/>
    <property type="molecule type" value="Genomic_DNA"/>
</dbReference>
<evidence type="ECO:0000313" key="14">
    <source>
        <dbReference type="EMBL" id="CAE1328768.1"/>
    </source>
</evidence>
<evidence type="ECO:0000313" key="15">
    <source>
        <dbReference type="Proteomes" id="UP000597762"/>
    </source>
</evidence>
<dbReference type="FunFam" id="3.90.79.10:FF:000016">
    <property type="entry name" value="ADP-sugar pyrophosphatase isoform X1"/>
    <property type="match status" value="1"/>
</dbReference>
<dbReference type="EC" id="3.6.1.13" evidence="1"/>
<evidence type="ECO:0000256" key="3">
    <source>
        <dbReference type="ARBA" id="ARBA00049546"/>
    </source>
</evidence>
<comment type="caution">
    <text evidence="14">The sequence shown here is derived from an EMBL/GenBank/DDBJ whole genome shotgun (WGS) entry which is preliminary data.</text>
</comment>
<comment type="catalytic activity">
    <reaction evidence="5">
        <text>8-oxo-dGDP + H2O = 8-oxo-dGMP + phosphate + H(+)</text>
        <dbReference type="Rhea" id="RHEA:32063"/>
        <dbReference type="ChEBI" id="CHEBI:15377"/>
        <dbReference type="ChEBI" id="CHEBI:15378"/>
        <dbReference type="ChEBI" id="CHEBI:43474"/>
        <dbReference type="ChEBI" id="CHEBI:63224"/>
        <dbReference type="ChEBI" id="CHEBI:63715"/>
        <dbReference type="EC" id="3.6.1.58"/>
    </reaction>
</comment>
<dbReference type="InterPro" id="IPR000086">
    <property type="entry name" value="NUDIX_hydrolase_dom"/>
</dbReference>
<evidence type="ECO:0000256" key="10">
    <source>
        <dbReference type="ARBA" id="ARBA00077853"/>
    </source>
</evidence>
<dbReference type="InterPro" id="IPR015797">
    <property type="entry name" value="NUDIX_hydrolase-like_dom_sf"/>
</dbReference>
<dbReference type="InterPro" id="IPR020084">
    <property type="entry name" value="NUDIX_hydrolase_CS"/>
</dbReference>
<dbReference type="GO" id="GO:0016779">
    <property type="term" value="F:nucleotidyltransferase activity"/>
    <property type="evidence" value="ECO:0007669"/>
    <property type="project" value="UniProtKB-KW"/>
</dbReference>
<sequence length="210" mass="23282">MASSDKKSKNLCKFIGEKEIAHGNWLALKEITYSDPNGKERKWESVSRVVNQKMSQQAVAVIAILKCTLKFDCIILVRQYRPPLQTCTIEFPAGLVDVNESPSEAAIRELKEETGFTGILKHKSPVVGLDPGASNNVVTLVTVEIDGDDPHNQSPKPKLEPTEFIETKIVQLCNLLLQLNEFAEDGDIIDSRVYSYAIALEQTKKKGAIV</sequence>
<keyword evidence="2 14" id="KW-0378">Hydrolase</keyword>
<dbReference type="GO" id="GO:0005634">
    <property type="term" value="C:nucleus"/>
    <property type="evidence" value="ECO:0007669"/>
    <property type="project" value="TreeGrafter"/>
</dbReference>
<gene>
    <name evidence="14" type="ORF">SPHA_78393</name>
</gene>
<keyword evidence="14" id="KW-0548">Nucleotidyltransferase</keyword>
<evidence type="ECO:0000256" key="9">
    <source>
        <dbReference type="ARBA" id="ARBA00071227"/>
    </source>
</evidence>
<reference evidence="14" key="1">
    <citation type="submission" date="2021-01" db="EMBL/GenBank/DDBJ databases">
        <authorList>
            <person name="Li R."/>
            <person name="Bekaert M."/>
        </authorList>
    </citation>
    <scope>NUCLEOTIDE SEQUENCE</scope>
    <source>
        <strain evidence="14">Farmed</strain>
    </source>
</reference>
<dbReference type="EC" id="3.6.1.58" evidence="7"/>
<evidence type="ECO:0000256" key="12">
    <source>
        <dbReference type="ARBA" id="ARBA00084011"/>
    </source>
</evidence>
<name>A0A812EP20_ACAPH</name>
<dbReference type="PANTHER" id="PTHR11839:SF1">
    <property type="entry name" value="ADP-SUGAR PYROPHOSPHATASE"/>
    <property type="match status" value="1"/>
</dbReference>
<evidence type="ECO:0000256" key="2">
    <source>
        <dbReference type="ARBA" id="ARBA00022801"/>
    </source>
</evidence>
<dbReference type="Gene3D" id="3.90.79.10">
    <property type="entry name" value="Nucleoside Triphosphate Pyrophosphohydrolase"/>
    <property type="match status" value="1"/>
</dbReference>
<dbReference type="CDD" id="cd18888">
    <property type="entry name" value="NUDIX_ADPRase_Nudt5"/>
    <property type="match status" value="1"/>
</dbReference>
<dbReference type="PROSITE" id="PS00893">
    <property type="entry name" value="NUDIX_BOX"/>
    <property type="match status" value="1"/>
</dbReference>
<dbReference type="GO" id="GO:0017110">
    <property type="term" value="F:nucleoside diphosphate phosphatase activity"/>
    <property type="evidence" value="ECO:0007669"/>
    <property type="project" value="UniProtKB-ARBA"/>
</dbReference>
<dbReference type="PROSITE" id="PS51462">
    <property type="entry name" value="NUDIX"/>
    <property type="match status" value="1"/>
</dbReference>
<dbReference type="PANTHER" id="PTHR11839">
    <property type="entry name" value="UDP/ADP-SUGAR PYROPHOSPHATASE"/>
    <property type="match status" value="1"/>
</dbReference>
<keyword evidence="14" id="KW-0808">Transferase</keyword>
<organism evidence="14 15">
    <name type="scientific">Acanthosepion pharaonis</name>
    <name type="common">Pharaoh cuttlefish</name>
    <name type="synonym">Sepia pharaonis</name>
    <dbReference type="NCBI Taxonomy" id="158019"/>
    <lineage>
        <taxon>Eukaryota</taxon>
        <taxon>Metazoa</taxon>
        <taxon>Spiralia</taxon>
        <taxon>Lophotrochozoa</taxon>
        <taxon>Mollusca</taxon>
        <taxon>Cephalopoda</taxon>
        <taxon>Coleoidea</taxon>
        <taxon>Decapodiformes</taxon>
        <taxon>Sepiida</taxon>
        <taxon>Sepiina</taxon>
        <taxon>Sepiidae</taxon>
        <taxon>Acanthosepion</taxon>
    </lineage>
</organism>
<accession>A0A812EP20</accession>
<evidence type="ECO:0000256" key="7">
    <source>
        <dbReference type="ARBA" id="ARBA00066482"/>
    </source>
</evidence>
<evidence type="ECO:0000256" key="4">
    <source>
        <dbReference type="ARBA" id="ARBA00051147"/>
    </source>
</evidence>